<accession>A0AAD7UAC6</accession>
<dbReference type="AlphaFoldDB" id="A0AAD7UAC6"/>
<keyword evidence="3" id="KW-1185">Reference proteome</keyword>
<name>A0AAD7UAC6_9STRA</name>
<comment type="caution">
    <text evidence="2">The sequence shown here is derived from an EMBL/GenBank/DDBJ whole genome shotgun (WGS) entry which is preliminary data.</text>
</comment>
<gene>
    <name evidence="2" type="ORF">CTAYLR_005084</name>
</gene>
<dbReference type="EMBL" id="JAQMWT010000466">
    <property type="protein sequence ID" value="KAJ8600948.1"/>
    <property type="molecule type" value="Genomic_DNA"/>
</dbReference>
<reference evidence="2" key="1">
    <citation type="submission" date="2023-01" db="EMBL/GenBank/DDBJ databases">
        <title>Metagenome sequencing of chrysophaentin producing Chrysophaeum taylorii.</title>
        <authorList>
            <person name="Davison J."/>
            <person name="Bewley C."/>
        </authorList>
    </citation>
    <scope>NUCLEOTIDE SEQUENCE</scope>
    <source>
        <strain evidence="2">NIES-1699</strain>
    </source>
</reference>
<organism evidence="2 3">
    <name type="scientific">Chrysophaeum taylorii</name>
    <dbReference type="NCBI Taxonomy" id="2483200"/>
    <lineage>
        <taxon>Eukaryota</taxon>
        <taxon>Sar</taxon>
        <taxon>Stramenopiles</taxon>
        <taxon>Ochrophyta</taxon>
        <taxon>Pelagophyceae</taxon>
        <taxon>Pelagomonadales</taxon>
        <taxon>Pelagomonadaceae</taxon>
        <taxon>Chrysophaeum</taxon>
    </lineage>
</organism>
<feature type="compositionally biased region" description="Pro residues" evidence="1">
    <location>
        <begin position="321"/>
        <end position="339"/>
    </location>
</feature>
<dbReference type="Proteomes" id="UP001230188">
    <property type="component" value="Unassembled WGS sequence"/>
</dbReference>
<evidence type="ECO:0000313" key="2">
    <source>
        <dbReference type="EMBL" id="KAJ8600948.1"/>
    </source>
</evidence>
<sequence>MMLDLRETAPSVRAGMWLQREVRENVRRAVIELVETSRGRTRAEAIASKLDTAWRASLSDRAGLGEFLEQAEALSDPNGRRRLAPSIVPEEPRDAKIRRIAEGRPAPFMRWPEWAAQPWLGAPDAAVEAPADKWRRVDDRAAAPRYSYVVKASDEVRALAEEKARVALGIDDDDELGQPSELLELERLLAAAAETTEPTPRLARVFAVQAAERRSPAFFGRSTITIPDRIKRVVLDNREEPLFDDDVDLGPDADVLDPPAGIEAILHGRFRRAGLARGKQEHIILVPRALAVAGGRLHVLYNCRITLPLCWLDSLDETEAPRPPSLPPPSAAPVLPPPPGEDDEEAATARLLDMLDADVPEEGDDFAILGLQAQLQPMLRQVYDAMAAPR</sequence>
<evidence type="ECO:0000256" key="1">
    <source>
        <dbReference type="SAM" id="MobiDB-lite"/>
    </source>
</evidence>
<evidence type="ECO:0000313" key="3">
    <source>
        <dbReference type="Proteomes" id="UP001230188"/>
    </source>
</evidence>
<protein>
    <submittedName>
        <fullName evidence="2">Uncharacterized protein</fullName>
    </submittedName>
</protein>
<proteinExistence type="predicted"/>
<feature type="region of interest" description="Disordered" evidence="1">
    <location>
        <begin position="318"/>
        <end position="344"/>
    </location>
</feature>